<accession>A0ABR4GUY9</accession>
<comment type="caution">
    <text evidence="1">The sequence shown here is derived from an EMBL/GenBank/DDBJ whole genome shotgun (WGS) entry which is preliminary data.</text>
</comment>
<evidence type="ECO:0000313" key="2">
    <source>
        <dbReference type="Proteomes" id="UP001610334"/>
    </source>
</evidence>
<name>A0ABR4GUY9_9EURO</name>
<evidence type="ECO:0008006" key="3">
    <source>
        <dbReference type="Google" id="ProtNLM"/>
    </source>
</evidence>
<dbReference type="SUPFAM" id="SSF52047">
    <property type="entry name" value="RNI-like"/>
    <property type="match status" value="1"/>
</dbReference>
<dbReference type="InterPro" id="IPR032675">
    <property type="entry name" value="LRR_dom_sf"/>
</dbReference>
<evidence type="ECO:0000313" key="1">
    <source>
        <dbReference type="EMBL" id="KAL2802742.1"/>
    </source>
</evidence>
<reference evidence="1 2" key="1">
    <citation type="submission" date="2024-07" db="EMBL/GenBank/DDBJ databases">
        <title>Section-level genome sequencing and comparative genomics of Aspergillus sections Usti and Cavernicolus.</title>
        <authorList>
            <consortium name="Lawrence Berkeley National Laboratory"/>
            <person name="Nybo J.L."/>
            <person name="Vesth T.C."/>
            <person name="Theobald S."/>
            <person name="Frisvad J.C."/>
            <person name="Larsen T.O."/>
            <person name="Kjaerboelling I."/>
            <person name="Rothschild-Mancinelli K."/>
            <person name="Lyhne E.K."/>
            <person name="Kogle M.E."/>
            <person name="Barry K."/>
            <person name="Clum A."/>
            <person name="Na H."/>
            <person name="Ledsgaard L."/>
            <person name="Lin J."/>
            <person name="Lipzen A."/>
            <person name="Kuo A."/>
            <person name="Riley R."/>
            <person name="Mondo S."/>
            <person name="Labutti K."/>
            <person name="Haridas S."/>
            <person name="Pangalinan J."/>
            <person name="Salamov A.A."/>
            <person name="Simmons B.A."/>
            <person name="Magnuson J.K."/>
            <person name="Chen J."/>
            <person name="Drula E."/>
            <person name="Henrissat B."/>
            <person name="Wiebenga A."/>
            <person name="Lubbers R.J."/>
            <person name="Gomes A.C."/>
            <person name="Makela M.R."/>
            <person name="Stajich J."/>
            <person name="Grigoriev I.V."/>
            <person name="Mortensen U.H."/>
            <person name="De Vries R.P."/>
            <person name="Baker S.E."/>
            <person name="Andersen M.R."/>
        </authorList>
    </citation>
    <scope>NUCLEOTIDE SEQUENCE [LARGE SCALE GENOMIC DNA]</scope>
    <source>
        <strain evidence="1 2">CBS 588.65</strain>
    </source>
</reference>
<protein>
    <recommendedName>
        <fullName evidence="3">F-box domain-containing protein</fullName>
    </recommendedName>
</protein>
<gene>
    <name evidence="1" type="ORF">BJX63DRAFT_437562</name>
</gene>
<sequence>MESLPIEILRAICILLRDGNSNDLCSFRRASHFHCQVATPVLFERLTVRLQSPYSCVETHDSLAELSRAGLGRHYLKYARTLSVVAIRNLLENHRLEYTTRLKALEPNLFDHIPRAARDSFLDSALVTGVAPQPNSPGWKWIFDIYAPEDWNPLISLVSRLEHLTELNYGVPNIFPEPLLQTLATQHPDCVLNIWDGHWLPGDSDTPLERTGFAWSGYMPRGGSSAALIDRTLISSSPACHPPASPSQYSLDHLRSFCAQCPVAWQRTTAPPHHAWLQLTEHLPFLAACPNLQHLRIYQSSHSASYNEIAAAQPKWRALVSSTNLTPRARLHSLTIAGFGPRETMLSTVADIFDLSSLRSLDIHVAYDASILQHVAPRLSQLTRLFIDLDLERDDDPNLSLQENSPTVITAILAFHPLQHLCLRGARSPSSLHTILSHHGPSLTGLLIEVSEDGRSMTDDGPKFPNCSPADIAAIGASCPHLRDLRIPIQRTQGDPGEYEKYVALGAALPNLHSLLLDLYCYTRTWPINREWRPAGPAIREILVNAATDSDLARGIWDAVESGAAQRRGSCSSTTTTTRLSRLTCIPFGANSLQLPEAHLVLSIGHSFLVERGGVGASQGSTTEPPVHVRRVGERLLELQIGNKLLERRIGKELPKRLKTVFDELWPGDGDVEEPWEKRWRSFPLRGGGKVGLCLGFECL</sequence>
<dbReference type="EMBL" id="JBFXLT010000165">
    <property type="protein sequence ID" value="KAL2802742.1"/>
    <property type="molecule type" value="Genomic_DNA"/>
</dbReference>
<proteinExistence type="predicted"/>
<dbReference type="Gene3D" id="3.80.10.10">
    <property type="entry name" value="Ribonuclease Inhibitor"/>
    <property type="match status" value="1"/>
</dbReference>
<organism evidence="1 2">
    <name type="scientific">Aspergillus granulosus</name>
    <dbReference type="NCBI Taxonomy" id="176169"/>
    <lineage>
        <taxon>Eukaryota</taxon>
        <taxon>Fungi</taxon>
        <taxon>Dikarya</taxon>
        <taxon>Ascomycota</taxon>
        <taxon>Pezizomycotina</taxon>
        <taxon>Eurotiomycetes</taxon>
        <taxon>Eurotiomycetidae</taxon>
        <taxon>Eurotiales</taxon>
        <taxon>Aspergillaceae</taxon>
        <taxon>Aspergillus</taxon>
        <taxon>Aspergillus subgen. Nidulantes</taxon>
    </lineage>
</organism>
<dbReference type="Proteomes" id="UP001610334">
    <property type="component" value="Unassembled WGS sequence"/>
</dbReference>
<keyword evidence="2" id="KW-1185">Reference proteome</keyword>